<evidence type="ECO:0000256" key="5">
    <source>
        <dbReference type="ARBA" id="ARBA00022670"/>
    </source>
</evidence>
<feature type="region of interest" description="Disordered" evidence="13">
    <location>
        <begin position="33"/>
        <end position="55"/>
    </location>
</feature>
<feature type="signal peptide" evidence="14">
    <location>
        <begin position="1"/>
        <end position="30"/>
    </location>
</feature>
<proteinExistence type="inferred from homology"/>
<gene>
    <name evidence="16" type="ORF">ACFQU8_07620</name>
</gene>
<name>A0ABW2UYF9_9BACI</name>
<dbReference type="InterPro" id="IPR022398">
    <property type="entry name" value="Peptidase_S8_His-AS"/>
</dbReference>
<dbReference type="SUPFAM" id="SSF54897">
    <property type="entry name" value="Protease propeptides/inhibitors"/>
    <property type="match status" value="1"/>
</dbReference>
<dbReference type="InterPro" id="IPR001119">
    <property type="entry name" value="SLH_dom"/>
</dbReference>
<feature type="active site" description="Charge relay system" evidence="11">
    <location>
        <position position="161"/>
    </location>
</feature>
<keyword evidence="10" id="KW-0106">Calcium</keyword>
<dbReference type="EMBL" id="JBHTGR010000015">
    <property type="protein sequence ID" value="MFC7747103.1"/>
    <property type="molecule type" value="Genomic_DNA"/>
</dbReference>
<comment type="similarity">
    <text evidence="3 11 12">Belongs to the peptidase S8 family.</text>
</comment>
<feature type="domain" description="SLH" evidence="15">
    <location>
        <begin position="577"/>
        <end position="630"/>
    </location>
</feature>
<dbReference type="PROSITE" id="PS51892">
    <property type="entry name" value="SUBTILASE"/>
    <property type="match status" value="1"/>
</dbReference>
<evidence type="ECO:0000256" key="8">
    <source>
        <dbReference type="ARBA" id="ARBA00022801"/>
    </source>
</evidence>
<evidence type="ECO:0000256" key="14">
    <source>
        <dbReference type="SAM" id="SignalP"/>
    </source>
</evidence>
<evidence type="ECO:0000256" key="13">
    <source>
        <dbReference type="SAM" id="MobiDB-lite"/>
    </source>
</evidence>
<keyword evidence="8 11" id="KW-0378">Hydrolase</keyword>
<dbReference type="InterPro" id="IPR023828">
    <property type="entry name" value="Peptidase_S8_Ser-AS"/>
</dbReference>
<keyword evidence="6" id="KW-0479">Metal-binding</keyword>
<dbReference type="PROSITE" id="PS00137">
    <property type="entry name" value="SUBTILASE_HIS"/>
    <property type="match status" value="1"/>
</dbReference>
<dbReference type="RefSeq" id="WP_382358623.1">
    <property type="nucleotide sequence ID" value="NZ_JBHTGR010000015.1"/>
</dbReference>
<dbReference type="PROSITE" id="PS00136">
    <property type="entry name" value="SUBTILASE_ASP"/>
    <property type="match status" value="1"/>
</dbReference>
<dbReference type="InterPro" id="IPR037045">
    <property type="entry name" value="S8pro/Inhibitor_I9_sf"/>
</dbReference>
<evidence type="ECO:0000256" key="1">
    <source>
        <dbReference type="ARBA" id="ARBA00001913"/>
    </source>
</evidence>
<keyword evidence="9 11" id="KW-0720">Serine protease</keyword>
<evidence type="ECO:0000256" key="12">
    <source>
        <dbReference type="RuleBase" id="RU003355"/>
    </source>
</evidence>
<evidence type="ECO:0000256" key="4">
    <source>
        <dbReference type="ARBA" id="ARBA00022525"/>
    </source>
</evidence>
<evidence type="ECO:0000256" key="3">
    <source>
        <dbReference type="ARBA" id="ARBA00011073"/>
    </source>
</evidence>
<feature type="region of interest" description="Disordered" evidence="13">
    <location>
        <begin position="403"/>
        <end position="460"/>
    </location>
</feature>
<organism evidence="16 17">
    <name type="scientific">Lentibacillus kimchii</name>
    <dbReference type="NCBI Taxonomy" id="1542911"/>
    <lineage>
        <taxon>Bacteria</taxon>
        <taxon>Bacillati</taxon>
        <taxon>Bacillota</taxon>
        <taxon>Bacilli</taxon>
        <taxon>Bacillales</taxon>
        <taxon>Bacillaceae</taxon>
        <taxon>Lentibacillus</taxon>
    </lineage>
</organism>
<dbReference type="PANTHER" id="PTHR43806">
    <property type="entry name" value="PEPTIDASE S8"/>
    <property type="match status" value="1"/>
</dbReference>
<evidence type="ECO:0000313" key="16">
    <source>
        <dbReference type="EMBL" id="MFC7747103.1"/>
    </source>
</evidence>
<keyword evidence="7 14" id="KW-0732">Signal</keyword>
<dbReference type="InterPro" id="IPR034202">
    <property type="entry name" value="Subtilisin_Carlsberg-like"/>
</dbReference>
<evidence type="ECO:0000313" key="17">
    <source>
        <dbReference type="Proteomes" id="UP001596620"/>
    </source>
</evidence>
<feature type="active site" description="Charge relay system" evidence="11">
    <location>
        <position position="345"/>
    </location>
</feature>
<dbReference type="Gene3D" id="3.30.70.80">
    <property type="entry name" value="Peptidase S8 propeptide/proteinase inhibitor I9"/>
    <property type="match status" value="1"/>
</dbReference>
<keyword evidence="5 11" id="KW-0645">Protease</keyword>
<dbReference type="InterPro" id="IPR000209">
    <property type="entry name" value="Peptidase_S8/S53_dom"/>
</dbReference>
<dbReference type="PROSITE" id="PS51272">
    <property type="entry name" value="SLH"/>
    <property type="match status" value="2"/>
</dbReference>
<dbReference type="PANTHER" id="PTHR43806:SF11">
    <property type="entry name" value="CEREVISIN-RELATED"/>
    <property type="match status" value="1"/>
</dbReference>
<sequence length="630" mass="68279">MTNWKRSKLRRAAASTMAAMLMLGSMPAMAQTAGASDSIPAPPSLDAGAQETPDTSQVTNGAYILTFKNGISKQQMKETIHTYNGTKIDGNYKSHIVSIKLANKQYDKIKQDPVVDTIEKNQSVKIQSQDSMTQYSHKKTKVPQAWQHDLTGENEKIAVLDTGISDEHRDLDVEKGTSTVNYTDSSADDNGHGTHVSGIIAANNNDMGVTGVASDADLYPVKVLNADGEGNLMDVIEGIDWAIKHQMDMINISSGTYTASHALKTKLDEVASKGILIVASAGNSGDSPIGYPAKYNHVIAVGATDKHNQLASFSSRGPNLDVVAPGKNIVSTYLDNDYAKGSGTSQAAPYITGMLALLQEQHPDMSAEDLTDTLYASSHDLGAKGQDTTYGRGLVQYPDFAEAGEGQAGNDEDDNADQQPNKEKSTQHDSTNQNGETAPKDNGENSTPSDGFPDVTEGETGGHYKAIMTMSKKDAIKGKPDGRFYPWEDVKRGQMTNIIQNLRHFPVPTLKQVLTAYDDINKHNDYAKSIATLTHANVLKGDNGHFGEYDNLTREQMATILNKAFSLNDINEKKNNDDADVYLNNVDPSHKESVQILANLGITTELDDFRPYENVTRAQVATFLDKVPGT</sequence>
<evidence type="ECO:0000256" key="9">
    <source>
        <dbReference type="ARBA" id="ARBA00022825"/>
    </source>
</evidence>
<comment type="cofactor">
    <cofactor evidence="1">
        <name>Ca(2+)</name>
        <dbReference type="ChEBI" id="CHEBI:29108"/>
    </cofactor>
</comment>
<evidence type="ECO:0000256" key="6">
    <source>
        <dbReference type="ARBA" id="ARBA00022723"/>
    </source>
</evidence>
<evidence type="ECO:0000256" key="11">
    <source>
        <dbReference type="PROSITE-ProRule" id="PRU01240"/>
    </source>
</evidence>
<reference evidence="17" key="1">
    <citation type="journal article" date="2019" name="Int. J. Syst. Evol. Microbiol.">
        <title>The Global Catalogue of Microorganisms (GCM) 10K type strain sequencing project: providing services to taxonomists for standard genome sequencing and annotation.</title>
        <authorList>
            <consortium name="The Broad Institute Genomics Platform"/>
            <consortium name="The Broad Institute Genome Sequencing Center for Infectious Disease"/>
            <person name="Wu L."/>
            <person name="Ma J."/>
        </authorList>
    </citation>
    <scope>NUCLEOTIDE SEQUENCE [LARGE SCALE GENOMIC DNA]</scope>
    <source>
        <strain evidence="17">JCM 30234</strain>
    </source>
</reference>
<comment type="subcellular location">
    <subcellularLocation>
        <location evidence="2">Secreted</location>
    </subcellularLocation>
</comment>
<comment type="caution">
    <text evidence="16">The sequence shown here is derived from an EMBL/GenBank/DDBJ whole genome shotgun (WGS) entry which is preliminary data.</text>
</comment>
<dbReference type="InterPro" id="IPR050131">
    <property type="entry name" value="Peptidase_S8_subtilisin-like"/>
</dbReference>
<dbReference type="Gene3D" id="3.40.50.200">
    <property type="entry name" value="Peptidase S8/S53 domain"/>
    <property type="match status" value="1"/>
</dbReference>
<evidence type="ECO:0000256" key="10">
    <source>
        <dbReference type="ARBA" id="ARBA00022837"/>
    </source>
</evidence>
<dbReference type="InterPro" id="IPR023827">
    <property type="entry name" value="Peptidase_S8_Asp-AS"/>
</dbReference>
<dbReference type="SUPFAM" id="SSF52743">
    <property type="entry name" value="Subtilisin-like"/>
    <property type="match status" value="1"/>
</dbReference>
<dbReference type="InterPro" id="IPR015500">
    <property type="entry name" value="Peptidase_S8_subtilisin-rel"/>
</dbReference>
<evidence type="ECO:0000256" key="2">
    <source>
        <dbReference type="ARBA" id="ARBA00004613"/>
    </source>
</evidence>
<dbReference type="Pfam" id="PF00395">
    <property type="entry name" value="SLH"/>
    <property type="match status" value="2"/>
</dbReference>
<dbReference type="Pfam" id="PF00082">
    <property type="entry name" value="Peptidase_S8"/>
    <property type="match status" value="1"/>
</dbReference>
<dbReference type="Proteomes" id="UP001596620">
    <property type="component" value="Unassembled WGS sequence"/>
</dbReference>
<keyword evidence="17" id="KW-1185">Reference proteome</keyword>
<protein>
    <submittedName>
        <fullName evidence="16">S8 family serine peptidase</fullName>
    </submittedName>
</protein>
<dbReference type="PRINTS" id="PR00723">
    <property type="entry name" value="SUBTILISIN"/>
</dbReference>
<dbReference type="PROSITE" id="PS00138">
    <property type="entry name" value="SUBTILASE_SER"/>
    <property type="match status" value="1"/>
</dbReference>
<dbReference type="InterPro" id="IPR036852">
    <property type="entry name" value="Peptidase_S8/S53_dom_sf"/>
</dbReference>
<feature type="domain" description="SLH" evidence="15">
    <location>
        <begin position="513"/>
        <end position="575"/>
    </location>
</feature>
<feature type="active site" description="Charge relay system" evidence="11">
    <location>
        <position position="192"/>
    </location>
</feature>
<feature type="chain" id="PRO_5045732528" evidence="14">
    <location>
        <begin position="31"/>
        <end position="630"/>
    </location>
</feature>
<keyword evidence="4" id="KW-0964">Secreted</keyword>
<accession>A0ABW2UYF9</accession>
<evidence type="ECO:0000259" key="15">
    <source>
        <dbReference type="PROSITE" id="PS51272"/>
    </source>
</evidence>
<dbReference type="CDD" id="cd07477">
    <property type="entry name" value="Peptidases_S8_Subtilisin_subset"/>
    <property type="match status" value="1"/>
</dbReference>
<evidence type="ECO:0000256" key="7">
    <source>
        <dbReference type="ARBA" id="ARBA00022729"/>
    </source>
</evidence>